<organism evidence="1 2">
    <name type="scientific">Taxus chinensis</name>
    <name type="common">Chinese yew</name>
    <name type="synonym">Taxus wallichiana var. chinensis</name>
    <dbReference type="NCBI Taxonomy" id="29808"/>
    <lineage>
        <taxon>Eukaryota</taxon>
        <taxon>Viridiplantae</taxon>
        <taxon>Streptophyta</taxon>
        <taxon>Embryophyta</taxon>
        <taxon>Tracheophyta</taxon>
        <taxon>Spermatophyta</taxon>
        <taxon>Pinopsida</taxon>
        <taxon>Pinidae</taxon>
        <taxon>Conifers II</taxon>
        <taxon>Cupressales</taxon>
        <taxon>Taxaceae</taxon>
        <taxon>Taxus</taxon>
    </lineage>
</organism>
<dbReference type="EMBL" id="JAHRHJ020000010">
    <property type="protein sequence ID" value="KAH9296864.1"/>
    <property type="molecule type" value="Genomic_DNA"/>
</dbReference>
<comment type="caution">
    <text evidence="1">The sequence shown here is derived from an EMBL/GenBank/DDBJ whole genome shotgun (WGS) entry which is preliminary data.</text>
</comment>
<proteinExistence type="predicted"/>
<dbReference type="PANTHER" id="PTHR46422">
    <property type="entry name" value="SERINE/THREONINE-PROTEIN PHOSPHATASE BSL3"/>
    <property type="match status" value="1"/>
</dbReference>
<accession>A0AA38CIK2</accession>
<sequence>QRQIAMVFKREGMAANKALPVPVPVLPSPFRVGEASWETEEDAPGRRCGHTLTAVAAVGRPDGSDYIGPRLILFGGATSIEDGSSALGGGI</sequence>
<evidence type="ECO:0000313" key="1">
    <source>
        <dbReference type="EMBL" id="KAH9296864.1"/>
    </source>
</evidence>
<dbReference type="Proteomes" id="UP000824469">
    <property type="component" value="Unassembled WGS sequence"/>
</dbReference>
<gene>
    <name evidence="1" type="ORF">KI387_028546</name>
</gene>
<feature type="non-terminal residue" evidence="1">
    <location>
        <position position="91"/>
    </location>
</feature>
<name>A0AA38CIK2_TAXCH</name>
<evidence type="ECO:0000313" key="2">
    <source>
        <dbReference type="Proteomes" id="UP000824469"/>
    </source>
</evidence>
<keyword evidence="2" id="KW-1185">Reference proteome</keyword>
<feature type="non-terminal residue" evidence="1">
    <location>
        <position position="1"/>
    </location>
</feature>
<dbReference type="AlphaFoldDB" id="A0AA38CIK2"/>
<protein>
    <submittedName>
        <fullName evidence="1">Uncharacterized protein</fullName>
    </submittedName>
</protein>
<reference evidence="1 2" key="1">
    <citation type="journal article" date="2021" name="Nat. Plants">
        <title>The Taxus genome provides insights into paclitaxel biosynthesis.</title>
        <authorList>
            <person name="Xiong X."/>
            <person name="Gou J."/>
            <person name="Liao Q."/>
            <person name="Li Y."/>
            <person name="Zhou Q."/>
            <person name="Bi G."/>
            <person name="Li C."/>
            <person name="Du R."/>
            <person name="Wang X."/>
            <person name="Sun T."/>
            <person name="Guo L."/>
            <person name="Liang H."/>
            <person name="Lu P."/>
            <person name="Wu Y."/>
            <person name="Zhang Z."/>
            <person name="Ro D.K."/>
            <person name="Shang Y."/>
            <person name="Huang S."/>
            <person name="Yan J."/>
        </authorList>
    </citation>
    <scope>NUCLEOTIDE SEQUENCE [LARGE SCALE GENOMIC DNA]</scope>
    <source>
        <strain evidence="1">Ta-2019</strain>
    </source>
</reference>
<dbReference type="PANTHER" id="PTHR46422:SF6">
    <property type="entry name" value="SERINE_THREONINE-PROTEIN PHOSPHATASE BSL1"/>
    <property type="match status" value="1"/>
</dbReference>